<gene>
    <name evidence="1" type="ORF">EVAR_49079_1</name>
</gene>
<sequence length="146" mass="16058">MHHAYMQLSIMQTIANLSKRKSIKSMCGLSGIIVETLYKRGIPGHTAASYTVTQLLIVTRYINCLVPRWTKDCNSTKEAGGKPACSNCSQEHTANYGRTTASALREDINTITSILQVVKSAEVDELASKCGKTKPGVDRLRIIRKT</sequence>
<comment type="caution">
    <text evidence="1">The sequence shown here is derived from an EMBL/GenBank/DDBJ whole genome shotgun (WGS) entry which is preliminary data.</text>
</comment>
<dbReference type="OrthoDB" id="6754491at2759"/>
<dbReference type="Proteomes" id="UP000299102">
    <property type="component" value="Unassembled WGS sequence"/>
</dbReference>
<name>A0A4C1Z6T3_EUMVA</name>
<dbReference type="EMBL" id="BGZK01001628">
    <property type="protein sequence ID" value="GBP83588.1"/>
    <property type="molecule type" value="Genomic_DNA"/>
</dbReference>
<proteinExistence type="predicted"/>
<evidence type="ECO:0000313" key="1">
    <source>
        <dbReference type="EMBL" id="GBP83588.1"/>
    </source>
</evidence>
<protein>
    <submittedName>
        <fullName evidence="1">Uncharacterized protein</fullName>
    </submittedName>
</protein>
<organism evidence="1 2">
    <name type="scientific">Eumeta variegata</name>
    <name type="common">Bagworm moth</name>
    <name type="synonym">Eumeta japonica</name>
    <dbReference type="NCBI Taxonomy" id="151549"/>
    <lineage>
        <taxon>Eukaryota</taxon>
        <taxon>Metazoa</taxon>
        <taxon>Ecdysozoa</taxon>
        <taxon>Arthropoda</taxon>
        <taxon>Hexapoda</taxon>
        <taxon>Insecta</taxon>
        <taxon>Pterygota</taxon>
        <taxon>Neoptera</taxon>
        <taxon>Endopterygota</taxon>
        <taxon>Lepidoptera</taxon>
        <taxon>Glossata</taxon>
        <taxon>Ditrysia</taxon>
        <taxon>Tineoidea</taxon>
        <taxon>Psychidae</taxon>
        <taxon>Oiketicinae</taxon>
        <taxon>Eumeta</taxon>
    </lineage>
</organism>
<dbReference type="AlphaFoldDB" id="A0A4C1Z6T3"/>
<reference evidence="1 2" key="1">
    <citation type="journal article" date="2019" name="Commun. Biol.">
        <title>The bagworm genome reveals a unique fibroin gene that provides high tensile strength.</title>
        <authorList>
            <person name="Kono N."/>
            <person name="Nakamura H."/>
            <person name="Ohtoshi R."/>
            <person name="Tomita M."/>
            <person name="Numata K."/>
            <person name="Arakawa K."/>
        </authorList>
    </citation>
    <scope>NUCLEOTIDE SEQUENCE [LARGE SCALE GENOMIC DNA]</scope>
</reference>
<accession>A0A4C1Z6T3</accession>
<evidence type="ECO:0000313" key="2">
    <source>
        <dbReference type="Proteomes" id="UP000299102"/>
    </source>
</evidence>
<keyword evidence="2" id="KW-1185">Reference proteome</keyword>
<feature type="non-terminal residue" evidence="1">
    <location>
        <position position="146"/>
    </location>
</feature>